<dbReference type="Gene3D" id="3.10.20.860">
    <property type="match status" value="1"/>
</dbReference>
<reference evidence="1 2" key="1">
    <citation type="submission" date="2020-02" db="EMBL/GenBank/DDBJ databases">
        <title>Genome sequences of Thiorhodococcus mannitoliphagus and Thiorhodococcus minor, purple sulfur photosynthetic bacteria in the gammaproteobacterial family, Chromatiaceae.</title>
        <authorList>
            <person name="Aviles F.A."/>
            <person name="Meyer T.E."/>
            <person name="Kyndt J.A."/>
        </authorList>
    </citation>
    <scope>NUCLEOTIDE SEQUENCE [LARGE SCALE GENOMIC DNA]</scope>
    <source>
        <strain evidence="1 2">DSM 11518</strain>
    </source>
</reference>
<dbReference type="InterPro" id="IPR022453">
    <property type="entry name" value="Znf_MqsA-type"/>
</dbReference>
<dbReference type="EMBL" id="JAAIJQ010000261">
    <property type="protein sequence ID" value="NEV65384.1"/>
    <property type="molecule type" value="Genomic_DNA"/>
</dbReference>
<name>A0A6M0K7T5_9GAMM</name>
<dbReference type="AlphaFoldDB" id="A0A6M0K7T5"/>
<dbReference type="Proteomes" id="UP000483379">
    <property type="component" value="Unassembled WGS sequence"/>
</dbReference>
<evidence type="ECO:0000313" key="1">
    <source>
        <dbReference type="EMBL" id="NEV65384.1"/>
    </source>
</evidence>
<protein>
    <submittedName>
        <fullName evidence="1">Type II toxin-antitoxin system MqsA family antitoxin</fullName>
    </submittedName>
</protein>
<evidence type="ECO:0000313" key="2">
    <source>
        <dbReference type="Proteomes" id="UP000483379"/>
    </source>
</evidence>
<dbReference type="RefSeq" id="WP_164456696.1">
    <property type="nucleotide sequence ID" value="NZ_JAAIJQ010000261.1"/>
</dbReference>
<dbReference type="NCBIfam" id="TIGR03831">
    <property type="entry name" value="YgiT_finger"/>
    <property type="match status" value="1"/>
</dbReference>
<proteinExistence type="predicted"/>
<sequence>MASQICDICGAAEAVVRKVTRSFGKGSDLLVIEDIPVVSCSHCGESYMTAETMHEIERIKLHRAAFSVSKPVRVAHFA</sequence>
<keyword evidence="2" id="KW-1185">Reference proteome</keyword>
<accession>A0A6M0K7T5</accession>
<dbReference type="CDD" id="cd12870">
    <property type="entry name" value="MqsA"/>
    <property type="match status" value="1"/>
</dbReference>
<comment type="caution">
    <text evidence="1">The sequence shown here is derived from an EMBL/GenBank/DDBJ whole genome shotgun (WGS) entry which is preliminary data.</text>
</comment>
<organism evidence="1 2">
    <name type="scientific">Thiorhodococcus minor</name>
    <dbReference type="NCBI Taxonomy" id="57489"/>
    <lineage>
        <taxon>Bacteria</taxon>
        <taxon>Pseudomonadati</taxon>
        <taxon>Pseudomonadota</taxon>
        <taxon>Gammaproteobacteria</taxon>
        <taxon>Chromatiales</taxon>
        <taxon>Chromatiaceae</taxon>
        <taxon>Thiorhodococcus</taxon>
    </lineage>
</organism>
<gene>
    <name evidence="1" type="ORF">G3446_26805</name>
</gene>